<dbReference type="Proteomes" id="UP001208912">
    <property type="component" value="Unassembled WGS sequence"/>
</dbReference>
<dbReference type="InterPro" id="IPR036890">
    <property type="entry name" value="HATPase_C_sf"/>
</dbReference>
<evidence type="ECO:0000313" key="4">
    <source>
        <dbReference type="Proteomes" id="UP001208912"/>
    </source>
</evidence>
<name>A0AAW5VEJ5_9LEPT</name>
<evidence type="ECO:0000313" key="3">
    <source>
        <dbReference type="Proteomes" id="UP001208540"/>
    </source>
</evidence>
<evidence type="ECO:0000313" key="2">
    <source>
        <dbReference type="EMBL" id="MCW7529514.1"/>
    </source>
</evidence>
<dbReference type="Pfam" id="PF13589">
    <property type="entry name" value="HATPase_c_3"/>
    <property type="match status" value="1"/>
</dbReference>
<protein>
    <submittedName>
        <fullName evidence="2">ATP-binding protein</fullName>
    </submittedName>
</protein>
<dbReference type="EMBL" id="JAMQPM010000001">
    <property type="protein sequence ID" value="MCW7525648.1"/>
    <property type="molecule type" value="Genomic_DNA"/>
</dbReference>
<keyword evidence="4" id="KW-1185">Reference proteome</keyword>
<sequence>MARFKVDTRLALILGENYRSTELALKELVDNAWDADAENVRINLPQALEDGPIIISDDGCGMTTKELENEYLVIASDRIARKGEKTQKKNRKVKGRKGIGKFAGLVTANTMEIQSKARGIQTSLIIKKEVLLQSKRELEKIQLPTITTKVKDTDNGTAIILSDLNQNFVFPSIEKMKSILMFEYGRQSDFKIFVNDQLVGVEDLPGETFVKHFELEDVGEVNLKFTISEEKPLKNPGIVVKVNGKVIGKPSFFGLEDNENIPGKLLKRVYGEVEADGLANDVTADWGAIIENSNAFQDVTQEVHAIVEKEVKKTFNREVNLQKARIQKKINSQLQKLPENRREYAKKTLERILQRFSYENDERINTIISVILDALEYDEYWLVIQNIESAQKGDIFKLADALSEFGLIDMANIAIQAKRRLKLLDEIQKLIEDDNTLEITIHKALEKNLWVFGSHYSFMASNESLKSIVENKILSKYQGDKKKKRPDLLLSADFSERYLLLKFKRSNHKIDRDDENQAEKYRDELHQYLTSGKIEIIVIGGKKDSKIDSKYQDGSIVISSYYEIISKARTELEWLIRELGNN</sequence>
<accession>A0AAW5VEJ5</accession>
<dbReference type="Proteomes" id="UP001208540">
    <property type="component" value="Unassembled WGS sequence"/>
</dbReference>
<keyword evidence="2" id="KW-0067">ATP-binding</keyword>
<comment type="caution">
    <text evidence="2">The sequence shown here is derived from an EMBL/GenBank/DDBJ whole genome shotgun (WGS) entry which is preliminary data.</text>
</comment>
<evidence type="ECO:0000313" key="1">
    <source>
        <dbReference type="EMBL" id="MCW7525648.1"/>
    </source>
</evidence>
<reference evidence="2 4" key="1">
    <citation type="submission" date="2022-06" db="EMBL/GenBank/DDBJ databases">
        <title>Leptospira isolates from biofilms formed at urban environments.</title>
        <authorList>
            <person name="Ribeiro P.S."/>
            <person name="Sousa T."/>
            <person name="Carvalho N."/>
            <person name="Aburjaile F."/>
            <person name="Neves F."/>
            <person name="Oliveira D."/>
            <person name="Blanco L."/>
            <person name="Lima J."/>
            <person name="Costa F."/>
            <person name="Brenig B."/>
            <person name="Soares S."/>
            <person name="Ramos R."/>
            <person name="Goes-Neto A."/>
            <person name="Matiuzzi M."/>
            <person name="Azevedo V."/>
            <person name="Ristow P."/>
        </authorList>
    </citation>
    <scope>NUCLEOTIDE SEQUENCE</scope>
    <source>
        <strain evidence="1 4">VSF19</strain>
        <strain evidence="2">VSF20</strain>
    </source>
</reference>
<dbReference type="RefSeq" id="WP_265350948.1">
    <property type="nucleotide sequence ID" value="NZ_JAMQPL010000001.1"/>
</dbReference>
<keyword evidence="2" id="KW-0547">Nucleotide-binding</keyword>
<dbReference type="Gene3D" id="3.30.565.10">
    <property type="entry name" value="Histidine kinase-like ATPase, C-terminal domain"/>
    <property type="match status" value="1"/>
</dbReference>
<gene>
    <name evidence="1" type="ORF">ND861_04755</name>
    <name evidence="2" type="ORF">ND862_04750</name>
</gene>
<organism evidence="2 3">
    <name type="scientific">Leptospira soteropolitanensis</name>
    <dbReference type="NCBI Taxonomy" id="2950025"/>
    <lineage>
        <taxon>Bacteria</taxon>
        <taxon>Pseudomonadati</taxon>
        <taxon>Spirochaetota</taxon>
        <taxon>Spirochaetia</taxon>
        <taxon>Leptospirales</taxon>
        <taxon>Leptospiraceae</taxon>
        <taxon>Leptospira</taxon>
    </lineage>
</organism>
<proteinExistence type="predicted"/>
<dbReference type="EMBL" id="JAMQPL010000001">
    <property type="protein sequence ID" value="MCW7529514.1"/>
    <property type="molecule type" value="Genomic_DNA"/>
</dbReference>
<dbReference type="AlphaFoldDB" id="A0AAW5VEJ5"/>
<dbReference type="SUPFAM" id="SSF55874">
    <property type="entry name" value="ATPase domain of HSP90 chaperone/DNA topoisomerase II/histidine kinase"/>
    <property type="match status" value="1"/>
</dbReference>
<dbReference type="GO" id="GO:0005524">
    <property type="term" value="F:ATP binding"/>
    <property type="evidence" value="ECO:0007669"/>
    <property type="project" value="UniProtKB-KW"/>
</dbReference>